<feature type="region of interest" description="Disordered" evidence="8">
    <location>
        <begin position="674"/>
        <end position="813"/>
    </location>
</feature>
<dbReference type="STRING" id="97972.A0A2V1DZD4"/>
<feature type="region of interest" description="Disordered" evidence="8">
    <location>
        <begin position="373"/>
        <end position="593"/>
    </location>
</feature>
<dbReference type="Gene3D" id="2.60.200.20">
    <property type="match status" value="1"/>
</dbReference>
<dbReference type="PANTHER" id="PTHR12162:SF0">
    <property type="entry name" value="NIBRIN"/>
    <property type="match status" value="1"/>
</dbReference>
<dbReference type="PANTHER" id="PTHR12162">
    <property type="entry name" value="NIBRIN-RELATED"/>
    <property type="match status" value="1"/>
</dbReference>
<evidence type="ECO:0000256" key="3">
    <source>
        <dbReference type="ARBA" id="ARBA00022454"/>
    </source>
</evidence>
<feature type="compositionally biased region" description="Basic and acidic residues" evidence="8">
    <location>
        <begin position="451"/>
        <end position="460"/>
    </location>
</feature>
<dbReference type="GO" id="GO:0005694">
    <property type="term" value="C:chromosome"/>
    <property type="evidence" value="ECO:0007669"/>
    <property type="project" value="UniProtKB-SubCell"/>
</dbReference>
<dbReference type="Pfam" id="PF16508">
    <property type="entry name" value="NIBRIN_BRCT_II"/>
    <property type="match status" value="1"/>
</dbReference>
<comment type="similarity">
    <text evidence="7">Belongs to the Nibrin family.</text>
</comment>
<feature type="compositionally biased region" description="Polar residues" evidence="8">
    <location>
        <begin position="408"/>
        <end position="423"/>
    </location>
</feature>
<dbReference type="InterPro" id="IPR036420">
    <property type="entry name" value="BRCT_dom_sf"/>
</dbReference>
<feature type="region of interest" description="Disordered" evidence="8">
    <location>
        <begin position="614"/>
        <end position="635"/>
    </location>
</feature>
<dbReference type="EMBL" id="KZ805332">
    <property type="protein sequence ID" value="PVI03366.1"/>
    <property type="molecule type" value="Genomic_DNA"/>
</dbReference>
<dbReference type="SUPFAM" id="SSF49879">
    <property type="entry name" value="SMAD/FHA domain"/>
    <property type="match status" value="1"/>
</dbReference>
<feature type="compositionally biased region" description="Pro residues" evidence="8">
    <location>
        <begin position="472"/>
        <end position="482"/>
    </location>
</feature>
<keyword evidence="4" id="KW-0227">DNA damage</keyword>
<dbReference type="OrthoDB" id="552194at2759"/>
<dbReference type="AlphaFoldDB" id="A0A2V1DZD4"/>
<evidence type="ECO:0000313" key="10">
    <source>
        <dbReference type="EMBL" id="PVI03366.1"/>
    </source>
</evidence>
<evidence type="ECO:0000256" key="7">
    <source>
        <dbReference type="ARBA" id="ARBA00044757"/>
    </source>
</evidence>
<feature type="compositionally biased region" description="Low complexity" evidence="8">
    <location>
        <begin position="483"/>
        <end position="496"/>
    </location>
</feature>
<keyword evidence="3" id="KW-0158">Chromosome</keyword>
<dbReference type="GO" id="GO:0007095">
    <property type="term" value="P:mitotic G2 DNA damage checkpoint signaling"/>
    <property type="evidence" value="ECO:0007669"/>
    <property type="project" value="InterPro"/>
</dbReference>
<evidence type="ECO:0000256" key="1">
    <source>
        <dbReference type="ARBA" id="ARBA00004123"/>
    </source>
</evidence>
<feature type="compositionally biased region" description="Low complexity" evidence="8">
    <location>
        <begin position="760"/>
        <end position="771"/>
    </location>
</feature>
<keyword evidence="11" id="KW-1185">Reference proteome</keyword>
<feature type="domain" description="FHA" evidence="9">
    <location>
        <begin position="23"/>
        <end position="92"/>
    </location>
</feature>
<dbReference type="GO" id="GO:0000724">
    <property type="term" value="P:double-strand break repair via homologous recombination"/>
    <property type="evidence" value="ECO:0007669"/>
    <property type="project" value="TreeGrafter"/>
</dbReference>
<evidence type="ECO:0000313" key="11">
    <source>
        <dbReference type="Proteomes" id="UP000244855"/>
    </source>
</evidence>
<name>A0A2V1DZD4_9PLEO</name>
<dbReference type="Proteomes" id="UP000244855">
    <property type="component" value="Unassembled WGS sequence"/>
</dbReference>
<feature type="compositionally biased region" description="Basic residues" evidence="8">
    <location>
        <begin position="715"/>
        <end position="727"/>
    </location>
</feature>
<gene>
    <name evidence="10" type="ORF">DM02DRAFT_587974</name>
</gene>
<dbReference type="InterPro" id="IPR000253">
    <property type="entry name" value="FHA_dom"/>
</dbReference>
<dbReference type="Gene3D" id="3.40.50.10190">
    <property type="entry name" value="BRCT domain"/>
    <property type="match status" value="1"/>
</dbReference>
<accession>A0A2V1DZD4</accession>
<sequence>MWFLEHESLFGGKRVWLRPGSQQLFGRTKPSDAGSSESKNVFIDNKNVSRKHMMIEVSAVAPGDGTKLHKRSQVEVTDLSCRQGTTIDNETHKSTKESDGTITYDKTILKGTEHTIKLSNSYPPFKIKWQDMVFTFAIKEKQDNTTSTTRSTQLHALDIKTSSEFVYGKTTHVVSQKRNLPKVLQGLVSGKPIVTTDYIDMVLKAAARSSDANDAYVPSQLEEDFDTWWPKEKECIPPVGAEPVARPEQMLEPDSTRSEVFSGLTFVFVDENQYANLNQVIGGGGGKALLYDIRLGETTAEEYVDYVNNVLGQKKRSKSNKGPLAVITIRPSSYPDEFSEWATNFILKVDRLLTQRSIQQNEFLDAIVTKDRSQLQRPAPETIDVESSMEQPPSQPLSQNRDAAPARSQISAPPQNAEASSTPEEVKLIPRKRPLRRAPTTRFTGFDDYEPPTKVRRTEDVVMEDIQEPTPVQEPSPPPAPPSQMQSQPRRSARSQNVTESVERADQMEELFPAAAAVKRQRAATRGPSASVEPELKHSVRTAKSKSKAVDIVEKLQKSKKKADKEINVREEARKRVEKDEEQRRAEEESLREALEGVDISEIRAKIQLAEMTVRSRDERPSVQNQLRSDRWDPAWNGRKNFKKFRRRGVDRGPQSQKVLVSFDEAPAKQSAGSAIFFEDATPSFARTQEEQGGSKTSKARVVEESESEPETGFTRKKRKETTKKATKTPDVIHVADSGSEDEEQPVSTRSTRGSGRVAETQLEQTQTQTQKGKKRSIVSVAAGQPSMKKSKIARMDEDSDEEETGFRFRKRG</sequence>
<dbReference type="InterPro" id="IPR040227">
    <property type="entry name" value="Nibrin-rel"/>
</dbReference>
<dbReference type="InterPro" id="IPR032429">
    <property type="entry name" value="Nibrin_BRCT2"/>
</dbReference>
<dbReference type="GO" id="GO:0003684">
    <property type="term" value="F:damaged DNA binding"/>
    <property type="evidence" value="ECO:0007669"/>
    <property type="project" value="TreeGrafter"/>
</dbReference>
<evidence type="ECO:0000256" key="4">
    <source>
        <dbReference type="ARBA" id="ARBA00022763"/>
    </source>
</evidence>
<reference evidence="10 11" key="1">
    <citation type="journal article" date="2018" name="Sci. Rep.">
        <title>Comparative genomics provides insights into the lifestyle and reveals functional heterogeneity of dark septate endophytic fungi.</title>
        <authorList>
            <person name="Knapp D.G."/>
            <person name="Nemeth J.B."/>
            <person name="Barry K."/>
            <person name="Hainaut M."/>
            <person name="Henrissat B."/>
            <person name="Johnson J."/>
            <person name="Kuo A."/>
            <person name="Lim J.H.P."/>
            <person name="Lipzen A."/>
            <person name="Nolan M."/>
            <person name="Ohm R.A."/>
            <person name="Tamas L."/>
            <person name="Grigoriev I.V."/>
            <person name="Spatafora J.W."/>
            <person name="Nagy L.G."/>
            <person name="Kovacs G.M."/>
        </authorList>
    </citation>
    <scope>NUCLEOTIDE SEQUENCE [LARGE SCALE GENOMIC DNA]</scope>
    <source>
        <strain evidence="10 11">DSE2036</strain>
    </source>
</reference>
<dbReference type="InterPro" id="IPR008984">
    <property type="entry name" value="SMAD_FHA_dom_sf"/>
</dbReference>
<keyword evidence="6" id="KW-0539">Nucleus</keyword>
<evidence type="ECO:0000256" key="5">
    <source>
        <dbReference type="ARBA" id="ARBA00023204"/>
    </source>
</evidence>
<dbReference type="InterPro" id="IPR043014">
    <property type="entry name" value="Nibrin_BRCT2_sf"/>
</dbReference>
<keyword evidence="5" id="KW-0234">DNA repair</keyword>
<evidence type="ECO:0000256" key="6">
    <source>
        <dbReference type="ARBA" id="ARBA00023242"/>
    </source>
</evidence>
<dbReference type="PROSITE" id="PS50006">
    <property type="entry name" value="FHA_DOMAIN"/>
    <property type="match status" value="1"/>
</dbReference>
<proteinExistence type="inferred from homology"/>
<evidence type="ECO:0000256" key="8">
    <source>
        <dbReference type="SAM" id="MobiDB-lite"/>
    </source>
</evidence>
<feature type="compositionally biased region" description="Polar residues" evidence="8">
    <location>
        <begin position="388"/>
        <end position="401"/>
    </location>
</feature>
<evidence type="ECO:0000256" key="2">
    <source>
        <dbReference type="ARBA" id="ARBA00004286"/>
    </source>
</evidence>
<dbReference type="GO" id="GO:0030870">
    <property type="term" value="C:Mre11 complex"/>
    <property type="evidence" value="ECO:0007669"/>
    <property type="project" value="InterPro"/>
</dbReference>
<organism evidence="10 11">
    <name type="scientific">Periconia macrospinosa</name>
    <dbReference type="NCBI Taxonomy" id="97972"/>
    <lineage>
        <taxon>Eukaryota</taxon>
        <taxon>Fungi</taxon>
        <taxon>Dikarya</taxon>
        <taxon>Ascomycota</taxon>
        <taxon>Pezizomycotina</taxon>
        <taxon>Dothideomycetes</taxon>
        <taxon>Pleosporomycetidae</taxon>
        <taxon>Pleosporales</taxon>
        <taxon>Massarineae</taxon>
        <taxon>Periconiaceae</taxon>
        <taxon>Periconia</taxon>
    </lineage>
</organism>
<feature type="compositionally biased region" description="Polar residues" evidence="8">
    <location>
        <begin position="685"/>
        <end position="697"/>
    </location>
</feature>
<feature type="compositionally biased region" description="Basic and acidic residues" evidence="8">
    <location>
        <begin position="548"/>
        <end position="593"/>
    </location>
</feature>
<dbReference type="Gene3D" id="3.40.50.10980">
    <property type="entry name" value="Nibrin, BRCT2 domain"/>
    <property type="match status" value="1"/>
</dbReference>
<protein>
    <recommendedName>
        <fullName evidence="9">FHA domain-containing protein</fullName>
    </recommendedName>
</protein>
<evidence type="ECO:0000259" key="9">
    <source>
        <dbReference type="PROSITE" id="PS50006"/>
    </source>
</evidence>
<comment type="subcellular location">
    <subcellularLocation>
        <location evidence="2">Chromosome</location>
    </subcellularLocation>
    <subcellularLocation>
        <location evidence="1">Nucleus</location>
    </subcellularLocation>
</comment>